<sequence length="167" mass="19678">MTSHEVEYKIEKLNISHTLLDFDCGDENVNEYFNQRSYEEVELGNAQIYVFILVNTNDLIGFYTLSMKSVRFNYEGREYDQPVCLLGQIGVNKIFQNKGWGTILIKDAKKRCKKISEDIGSIGLLLETYKEELVNGFFKKLGFEYVEHHKMKNRGTRYRLFCKHEHE</sequence>
<dbReference type="InterPro" id="IPR016181">
    <property type="entry name" value="Acyl_CoA_acyltransferase"/>
</dbReference>
<name>A0A9Y1BML8_9ARCH</name>
<reference evidence="7" key="1">
    <citation type="journal article" date="2022" name="Nat. Microbiol.">
        <title>Unique mobile elements and scalable gene flow at the prokaryote-eukaryote boundary revealed by circularized Asgard archaea genomes.</title>
        <authorList>
            <person name="Wu F."/>
            <person name="Speth D.R."/>
            <person name="Philosof A."/>
            <person name="Cremiere A."/>
            <person name="Narayanan A."/>
            <person name="Barco R.A."/>
            <person name="Connon S.A."/>
            <person name="Amend J.P."/>
            <person name="Antoshechkin I.A."/>
            <person name="Orphan V.J."/>
        </authorList>
    </citation>
    <scope>NUCLEOTIDE SEQUENCE</scope>
    <source>
        <strain evidence="7">PM71</strain>
    </source>
</reference>
<accession>A0A9Y1BML8</accession>
<dbReference type="AlphaFoldDB" id="A0A9Y1BML8"/>
<dbReference type="EMBL" id="CP084166">
    <property type="protein sequence ID" value="UJG41677.1"/>
    <property type="molecule type" value="Genomic_DNA"/>
</dbReference>
<keyword evidence="4 7" id="KW-0012">Acyltransferase</keyword>
<proteinExistence type="predicted"/>
<gene>
    <name evidence="7" type="ORF">K9W45_04230</name>
</gene>
<dbReference type="Gene3D" id="3.40.630.30">
    <property type="match status" value="1"/>
</dbReference>
<dbReference type="GO" id="GO:0016747">
    <property type="term" value="F:acyltransferase activity, transferring groups other than amino-acyl groups"/>
    <property type="evidence" value="ECO:0007669"/>
    <property type="project" value="InterPro"/>
</dbReference>
<protein>
    <submittedName>
        <fullName evidence="7">GNAT family N-acetyltransferase</fullName>
        <ecNumber evidence="7">2.3.1.-</ecNumber>
    </submittedName>
</protein>
<evidence type="ECO:0000259" key="6">
    <source>
        <dbReference type="PROSITE" id="PS51186"/>
    </source>
</evidence>
<dbReference type="PANTHER" id="PTHR36449">
    <property type="entry name" value="ACETYLTRANSFERASE-RELATED"/>
    <property type="match status" value="1"/>
</dbReference>
<comment type="catalytic activity">
    <reaction evidence="5">
        <text>glycyl-tRNA(Gly) + acetyl-CoA = N-acetylglycyl-tRNA(Gly) + CoA + H(+)</text>
        <dbReference type="Rhea" id="RHEA:81867"/>
        <dbReference type="Rhea" id="RHEA-COMP:9683"/>
        <dbReference type="Rhea" id="RHEA-COMP:19766"/>
        <dbReference type="ChEBI" id="CHEBI:15378"/>
        <dbReference type="ChEBI" id="CHEBI:57287"/>
        <dbReference type="ChEBI" id="CHEBI:57288"/>
        <dbReference type="ChEBI" id="CHEBI:78522"/>
        <dbReference type="ChEBI" id="CHEBI:232036"/>
    </reaction>
</comment>
<organism evidence="7">
    <name type="scientific">Candidatus Heimdallarchaeum aukensis</name>
    <dbReference type="NCBI Taxonomy" id="2876573"/>
    <lineage>
        <taxon>Archaea</taxon>
        <taxon>Promethearchaeati</taxon>
        <taxon>Candidatus Heimdallarchaeota</taxon>
        <taxon>Candidatus Heimdallarchaeia (ex Rinke et al. 2021) (nom. nud.)</taxon>
        <taxon>Candidatus Heimdallarchaeales</taxon>
        <taxon>Candidatus Heimdallarchaeaceae</taxon>
        <taxon>Candidatus Heimdallarchaeum</taxon>
    </lineage>
</organism>
<dbReference type="SUPFAM" id="SSF55729">
    <property type="entry name" value="Acyl-CoA N-acyltransferases (Nat)"/>
    <property type="match status" value="1"/>
</dbReference>
<evidence type="ECO:0000256" key="4">
    <source>
        <dbReference type="ARBA" id="ARBA00023315"/>
    </source>
</evidence>
<keyword evidence="2" id="KW-1277">Toxin-antitoxin system</keyword>
<evidence type="ECO:0000256" key="2">
    <source>
        <dbReference type="ARBA" id="ARBA00022649"/>
    </source>
</evidence>
<dbReference type="InterPro" id="IPR000182">
    <property type="entry name" value="GNAT_dom"/>
</dbReference>
<evidence type="ECO:0000256" key="5">
    <source>
        <dbReference type="ARBA" id="ARBA00049880"/>
    </source>
</evidence>
<dbReference type="CDD" id="cd04301">
    <property type="entry name" value="NAT_SF"/>
    <property type="match status" value="1"/>
</dbReference>
<keyword evidence="3 7" id="KW-0808">Transferase</keyword>
<keyword evidence="1" id="KW-0678">Repressor</keyword>
<feature type="domain" description="N-acetyltransferase" evidence="6">
    <location>
        <begin position="8"/>
        <end position="165"/>
    </location>
</feature>
<evidence type="ECO:0000256" key="1">
    <source>
        <dbReference type="ARBA" id="ARBA00022491"/>
    </source>
</evidence>
<dbReference type="Proteomes" id="UP001201020">
    <property type="component" value="Chromosome"/>
</dbReference>
<dbReference type="Pfam" id="PF00583">
    <property type="entry name" value="Acetyltransf_1"/>
    <property type="match status" value="1"/>
</dbReference>
<evidence type="ECO:0000256" key="3">
    <source>
        <dbReference type="ARBA" id="ARBA00022679"/>
    </source>
</evidence>
<dbReference type="PANTHER" id="PTHR36449:SF1">
    <property type="entry name" value="ACETYLTRANSFERASE"/>
    <property type="match status" value="1"/>
</dbReference>
<evidence type="ECO:0000313" key="7">
    <source>
        <dbReference type="EMBL" id="UJG41677.1"/>
    </source>
</evidence>
<dbReference type="EC" id="2.3.1.-" evidence="7"/>
<dbReference type="PROSITE" id="PS51186">
    <property type="entry name" value="GNAT"/>
    <property type="match status" value="1"/>
</dbReference>